<sequence>MKKQLIFPTGGLFYNVNNVTLQLPFPLLRPAVVKSSSRQSSIYLVIIPEIPTDSNQTLSKLTICDNHTQKNTLGKAILLLYEESAFAGVDSDQIESVTAPPVV</sequence>
<organism evidence="1 2">
    <name type="scientific">Peronospora belbahrii</name>
    <dbReference type="NCBI Taxonomy" id="622444"/>
    <lineage>
        <taxon>Eukaryota</taxon>
        <taxon>Sar</taxon>
        <taxon>Stramenopiles</taxon>
        <taxon>Oomycota</taxon>
        <taxon>Peronosporomycetes</taxon>
        <taxon>Peronosporales</taxon>
        <taxon>Peronosporaceae</taxon>
        <taxon>Peronospora</taxon>
    </lineage>
</organism>
<comment type="caution">
    <text evidence="1">The sequence shown here is derived from an EMBL/GenBank/DDBJ whole genome shotgun (WGS) entry which is preliminary data.</text>
</comment>
<accession>A0ABN8CWA9</accession>
<dbReference type="Proteomes" id="UP001158986">
    <property type="component" value="Unassembled WGS sequence"/>
</dbReference>
<evidence type="ECO:0000313" key="1">
    <source>
        <dbReference type="EMBL" id="CAH0517370.1"/>
    </source>
</evidence>
<keyword evidence="2" id="KW-1185">Reference proteome</keyword>
<protein>
    <submittedName>
        <fullName evidence="1">Uncharacterized protein</fullName>
    </submittedName>
</protein>
<proteinExistence type="predicted"/>
<evidence type="ECO:0000313" key="2">
    <source>
        <dbReference type="Proteomes" id="UP001158986"/>
    </source>
</evidence>
<name>A0ABN8CWA9_9STRA</name>
<dbReference type="EMBL" id="CAKLCB010000232">
    <property type="protein sequence ID" value="CAH0517370.1"/>
    <property type="molecule type" value="Genomic_DNA"/>
</dbReference>
<gene>
    <name evidence="1" type="ORF">PBS001_LOCUS3989</name>
</gene>
<reference evidence="1 2" key="1">
    <citation type="submission" date="2021-11" db="EMBL/GenBank/DDBJ databases">
        <authorList>
            <person name="Islam A."/>
            <person name="Islam S."/>
            <person name="Flora M.S."/>
            <person name="Rahman M."/>
            <person name="Ziaur R.M."/>
            <person name="Epstein J.H."/>
            <person name="Hassan M."/>
            <person name="Klassen M."/>
            <person name="Woodard K."/>
            <person name="Webb A."/>
            <person name="Webby R.J."/>
            <person name="El Zowalaty M.E."/>
        </authorList>
    </citation>
    <scope>NUCLEOTIDE SEQUENCE [LARGE SCALE GENOMIC DNA]</scope>
    <source>
        <strain evidence="1">Pbs1</strain>
    </source>
</reference>